<accession>A0A6V7GSM1</accession>
<comment type="subcellular location">
    <subcellularLocation>
        <location evidence="1">Cell membrane</location>
        <topology evidence="1">Multi-pass membrane protein</topology>
    </subcellularLocation>
</comment>
<evidence type="ECO:0000256" key="7">
    <source>
        <dbReference type="ARBA" id="ARBA00023136"/>
    </source>
</evidence>
<dbReference type="InterPro" id="IPR000276">
    <property type="entry name" value="GPCR_Rhodpsn"/>
</dbReference>
<gene>
    <name evidence="12" type="ORF">MHI_LOCUS42375</name>
</gene>
<dbReference type="PANTHER" id="PTHR46925:SF2">
    <property type="entry name" value="G-PROTEIN COUPLED RECEPTOR TKR-1-RELATED"/>
    <property type="match status" value="1"/>
</dbReference>
<name>A0A6V7GSM1_9HYME</name>
<evidence type="ECO:0000313" key="13">
    <source>
        <dbReference type="Proteomes" id="UP000752696"/>
    </source>
</evidence>
<dbReference type="OrthoDB" id="5981855at2759"/>
<feature type="transmembrane region" description="Helical" evidence="10">
    <location>
        <begin position="95"/>
        <end position="113"/>
    </location>
</feature>
<evidence type="ECO:0000256" key="5">
    <source>
        <dbReference type="ARBA" id="ARBA00022989"/>
    </source>
</evidence>
<reference evidence="12" key="1">
    <citation type="submission" date="2020-07" db="EMBL/GenBank/DDBJ databases">
        <authorList>
            <person name="Nazaruddin N."/>
        </authorList>
    </citation>
    <scope>NUCLEOTIDE SEQUENCE</scope>
</reference>
<keyword evidence="5 10" id="KW-1133">Transmembrane helix</keyword>
<dbReference type="Gene3D" id="1.20.1070.10">
    <property type="entry name" value="Rhodopsin 7-helix transmembrane proteins"/>
    <property type="match status" value="1"/>
</dbReference>
<dbReference type="EMBL" id="CAJDYZ010000522">
    <property type="protein sequence ID" value="CAD1468428.1"/>
    <property type="molecule type" value="Genomic_DNA"/>
</dbReference>
<keyword evidence="9" id="KW-0807">Transducer</keyword>
<evidence type="ECO:0000256" key="6">
    <source>
        <dbReference type="ARBA" id="ARBA00023040"/>
    </source>
</evidence>
<feature type="transmembrane region" description="Helical" evidence="10">
    <location>
        <begin position="6"/>
        <end position="24"/>
    </location>
</feature>
<evidence type="ECO:0000256" key="3">
    <source>
        <dbReference type="ARBA" id="ARBA00022475"/>
    </source>
</evidence>
<dbReference type="InterPro" id="IPR001681">
    <property type="entry name" value="Neurokn_rcpt"/>
</dbReference>
<evidence type="ECO:0000256" key="10">
    <source>
        <dbReference type="SAM" id="Phobius"/>
    </source>
</evidence>
<evidence type="ECO:0000256" key="8">
    <source>
        <dbReference type="ARBA" id="ARBA00023170"/>
    </source>
</evidence>
<feature type="non-terminal residue" evidence="12">
    <location>
        <position position="1"/>
    </location>
</feature>
<dbReference type="SUPFAM" id="SSF81321">
    <property type="entry name" value="Family A G protein-coupled receptor-like"/>
    <property type="match status" value="1"/>
</dbReference>
<keyword evidence="6" id="KW-0297">G-protein coupled receptor</keyword>
<dbReference type="PRINTS" id="PR00237">
    <property type="entry name" value="GPCRRHODOPSN"/>
</dbReference>
<protein>
    <recommendedName>
        <fullName evidence="11">G-protein coupled receptors family 1 profile domain-containing protein</fullName>
    </recommendedName>
</protein>
<dbReference type="AlphaFoldDB" id="A0A6V7GSM1"/>
<keyword evidence="4 10" id="KW-0812">Transmembrane</keyword>
<organism evidence="12 13">
    <name type="scientific">Heterotrigona itama</name>
    <dbReference type="NCBI Taxonomy" id="395501"/>
    <lineage>
        <taxon>Eukaryota</taxon>
        <taxon>Metazoa</taxon>
        <taxon>Ecdysozoa</taxon>
        <taxon>Arthropoda</taxon>
        <taxon>Hexapoda</taxon>
        <taxon>Insecta</taxon>
        <taxon>Pterygota</taxon>
        <taxon>Neoptera</taxon>
        <taxon>Endopterygota</taxon>
        <taxon>Hymenoptera</taxon>
        <taxon>Apocrita</taxon>
        <taxon>Aculeata</taxon>
        <taxon>Apoidea</taxon>
        <taxon>Anthophila</taxon>
        <taxon>Apidae</taxon>
        <taxon>Heterotrigona</taxon>
    </lineage>
</organism>
<sequence>YNIVFLSVTYLVPMTIMAICYTLMGRKLWDSKSIGELTYYQKKSIKSKRKVVKMFIIIVVIFAICWLPYQGFFIFVYHHSHFAENSYIQHVYLSFYWLAMSNAMVNPIIYYWMNNRFRVYFQLIMCKRTNCANSPTQEFLKFQRSDIPYNSGRLKSTSIRWKHNMAETQMQNLRMRSISTNDHKQDTTVV</sequence>
<evidence type="ECO:0000259" key="11">
    <source>
        <dbReference type="PROSITE" id="PS50262"/>
    </source>
</evidence>
<keyword evidence="13" id="KW-1185">Reference proteome</keyword>
<feature type="domain" description="G-protein coupled receptors family 1 profile" evidence="11">
    <location>
        <begin position="1"/>
        <end position="110"/>
    </location>
</feature>
<evidence type="ECO:0000256" key="9">
    <source>
        <dbReference type="ARBA" id="ARBA00023224"/>
    </source>
</evidence>
<dbReference type="InterPro" id="IPR017452">
    <property type="entry name" value="GPCR_Rhodpsn_7TM"/>
</dbReference>
<dbReference type="Pfam" id="PF00001">
    <property type="entry name" value="7tm_1"/>
    <property type="match status" value="1"/>
</dbReference>
<proteinExistence type="inferred from homology"/>
<feature type="transmembrane region" description="Helical" evidence="10">
    <location>
        <begin position="51"/>
        <end position="75"/>
    </location>
</feature>
<keyword evidence="8" id="KW-0675">Receptor</keyword>
<evidence type="ECO:0000256" key="1">
    <source>
        <dbReference type="ARBA" id="ARBA00004651"/>
    </source>
</evidence>
<comment type="similarity">
    <text evidence="2">Belongs to the G-protein coupled receptor 1 family.</text>
</comment>
<dbReference type="Proteomes" id="UP000752696">
    <property type="component" value="Unassembled WGS sequence"/>
</dbReference>
<keyword evidence="7 10" id="KW-0472">Membrane</keyword>
<dbReference type="GO" id="GO:0004995">
    <property type="term" value="F:tachykinin receptor activity"/>
    <property type="evidence" value="ECO:0007669"/>
    <property type="project" value="InterPro"/>
</dbReference>
<dbReference type="GO" id="GO:0005886">
    <property type="term" value="C:plasma membrane"/>
    <property type="evidence" value="ECO:0007669"/>
    <property type="project" value="UniProtKB-SubCell"/>
</dbReference>
<evidence type="ECO:0000313" key="12">
    <source>
        <dbReference type="EMBL" id="CAD1468428.1"/>
    </source>
</evidence>
<comment type="caution">
    <text evidence="12">The sequence shown here is derived from an EMBL/GenBank/DDBJ whole genome shotgun (WGS) entry which is preliminary data.</text>
</comment>
<dbReference type="PANTHER" id="PTHR46925">
    <property type="entry name" value="G-PROTEIN COUPLED RECEPTOR TKR-1-RELATED"/>
    <property type="match status" value="1"/>
</dbReference>
<evidence type="ECO:0000256" key="2">
    <source>
        <dbReference type="ARBA" id="ARBA00010663"/>
    </source>
</evidence>
<keyword evidence="3" id="KW-1003">Cell membrane</keyword>
<evidence type="ECO:0000256" key="4">
    <source>
        <dbReference type="ARBA" id="ARBA00022692"/>
    </source>
</evidence>
<dbReference type="PROSITE" id="PS50262">
    <property type="entry name" value="G_PROTEIN_RECEP_F1_2"/>
    <property type="match status" value="1"/>
</dbReference>